<accession>K0SU75</accession>
<comment type="caution">
    <text evidence="1">The sequence shown here is derived from an EMBL/GenBank/DDBJ whole genome shotgun (WGS) entry which is preliminary data.</text>
</comment>
<gene>
    <name evidence="1" type="ORF">THAOC_08739</name>
</gene>
<protein>
    <submittedName>
        <fullName evidence="1">Uncharacterized protein</fullName>
    </submittedName>
</protein>
<feature type="non-terminal residue" evidence="1">
    <location>
        <position position="1"/>
    </location>
</feature>
<dbReference type="Proteomes" id="UP000266841">
    <property type="component" value="Unassembled WGS sequence"/>
</dbReference>
<sequence>PTFSPAPSEKPSSSTYRAKLMAPDGAAGDQFGRSVAMYGDAIVVGAALMGMMTMDLEVDRHTSLFKAERSGLIRPSFWRQMGQQVIGLEIVSQSTEIPLLLALMVTMTTASTVSGSAHVFVRNGERGGLIRQALAQASDFWTVNQTVWIRPFYWDLNPQKSELQAS</sequence>
<proteinExistence type="predicted"/>
<evidence type="ECO:0000313" key="2">
    <source>
        <dbReference type="Proteomes" id="UP000266841"/>
    </source>
</evidence>
<organism evidence="1 2">
    <name type="scientific">Thalassiosira oceanica</name>
    <name type="common">Marine diatom</name>
    <dbReference type="NCBI Taxonomy" id="159749"/>
    <lineage>
        <taxon>Eukaryota</taxon>
        <taxon>Sar</taxon>
        <taxon>Stramenopiles</taxon>
        <taxon>Ochrophyta</taxon>
        <taxon>Bacillariophyta</taxon>
        <taxon>Coscinodiscophyceae</taxon>
        <taxon>Thalassiosirophycidae</taxon>
        <taxon>Thalassiosirales</taxon>
        <taxon>Thalassiosiraceae</taxon>
        <taxon>Thalassiosira</taxon>
    </lineage>
</organism>
<dbReference type="Pfam" id="PF14312">
    <property type="entry name" value="FG-GAP_2"/>
    <property type="match status" value="1"/>
</dbReference>
<name>K0SU75_THAOC</name>
<dbReference type="EMBL" id="AGNL01009322">
    <property type="protein sequence ID" value="EJK69953.1"/>
    <property type="molecule type" value="Genomic_DNA"/>
</dbReference>
<dbReference type="AlphaFoldDB" id="K0SU75"/>
<dbReference type="InterPro" id="IPR013517">
    <property type="entry name" value="FG-GAP"/>
</dbReference>
<keyword evidence="2" id="KW-1185">Reference proteome</keyword>
<evidence type="ECO:0000313" key="1">
    <source>
        <dbReference type="EMBL" id="EJK69953.1"/>
    </source>
</evidence>
<dbReference type="OrthoDB" id="188207at2759"/>
<reference evidence="1 2" key="1">
    <citation type="journal article" date="2012" name="Genome Biol.">
        <title>Genome and low-iron response of an oceanic diatom adapted to chronic iron limitation.</title>
        <authorList>
            <person name="Lommer M."/>
            <person name="Specht M."/>
            <person name="Roy A.S."/>
            <person name="Kraemer L."/>
            <person name="Andreson R."/>
            <person name="Gutowska M.A."/>
            <person name="Wolf J."/>
            <person name="Bergner S.V."/>
            <person name="Schilhabel M.B."/>
            <person name="Klostermeier U.C."/>
            <person name="Beiko R.G."/>
            <person name="Rosenstiel P."/>
            <person name="Hippler M."/>
            <person name="Laroche J."/>
        </authorList>
    </citation>
    <scope>NUCLEOTIDE SEQUENCE [LARGE SCALE GENOMIC DNA]</scope>
    <source>
        <strain evidence="1 2">CCMP1005</strain>
    </source>
</reference>